<dbReference type="PROSITE" id="PS51257">
    <property type="entry name" value="PROKAR_LIPOPROTEIN"/>
    <property type="match status" value="1"/>
</dbReference>
<evidence type="ECO:0000313" key="2">
    <source>
        <dbReference type="EMBL" id="MBF8642073.1"/>
    </source>
</evidence>
<proteinExistence type="predicted"/>
<keyword evidence="3" id="KW-0378">Hydrolase</keyword>
<keyword evidence="5" id="KW-1185">Reference proteome</keyword>
<keyword evidence="3" id="KW-0031">Aminopeptidase</keyword>
<evidence type="ECO:0000313" key="5">
    <source>
        <dbReference type="Proteomes" id="UP000626180"/>
    </source>
</evidence>
<keyword evidence="1" id="KW-0472">Membrane</keyword>
<reference evidence="2 5" key="2">
    <citation type="submission" date="2020-10" db="EMBL/GenBank/DDBJ databases">
        <title>Genome sequences of Pseudomonas isolates.</title>
        <authorList>
            <person name="Wessels L."/>
            <person name="Reich F."/>
            <person name="Hammerl J."/>
        </authorList>
    </citation>
    <scope>NUCLEOTIDE SEQUENCE [LARGE SCALE GENOMIC DNA]</scope>
    <source>
        <strain evidence="2 5">20-MO00624-0</strain>
    </source>
</reference>
<dbReference type="GO" id="GO:0004177">
    <property type="term" value="F:aminopeptidase activity"/>
    <property type="evidence" value="ECO:0007669"/>
    <property type="project" value="UniProtKB-KW"/>
</dbReference>
<dbReference type="Pfam" id="PF10023">
    <property type="entry name" value="Aminopep"/>
    <property type="match status" value="1"/>
</dbReference>
<dbReference type="AlphaFoldDB" id="A0A2X2CWF0"/>
<dbReference type="RefSeq" id="WP_010796571.1">
    <property type="nucleotide sequence ID" value="NZ_FQYS01000007.1"/>
</dbReference>
<gene>
    <name evidence="2" type="ORF">IRZ65_15415</name>
    <name evidence="3" type="ORF">NCTC11842_04836</name>
</gene>
<evidence type="ECO:0000313" key="3">
    <source>
        <dbReference type="EMBL" id="SPZ13102.1"/>
    </source>
</evidence>
<protein>
    <submittedName>
        <fullName evidence="3">Aminopeptidase</fullName>
    </submittedName>
</protein>
<feature type="transmembrane region" description="Helical" evidence="1">
    <location>
        <begin position="16"/>
        <end position="35"/>
    </location>
</feature>
<evidence type="ECO:0000256" key="1">
    <source>
        <dbReference type="SAM" id="Phobius"/>
    </source>
</evidence>
<sequence>MSRLWLAQVDLKSLRWVPFIAALWLCGCSSVGYYGQMAKGQAALLWQRTPITQVIDDPSTDPALRRRLELALRAREFASRQLGLPDNRSYRLFVKLDRPYVVWNVFAAPEFSLSPLTHCFPIAGCVAYRGYYHEEAAQKAAEPLKAKGWDTYVAGVPAYSTLGWFDDPLLSSMLRWDDDQLIATIFHELAHQNLYVQDDTTFNESYANFVQQEGLRQWRAAQGLPPPDPLREQQYRQFVGLILDTRKQLESLYAQPLAAEAIRQAKGKVFETMRRDYAQLRDTQWRGDHRFDAWMAGPLNNAKLLPFGLYEQWVPAFAALYAEHPGNWPAFYARVRALAALPAADRQARLKALAERQAEQND</sequence>
<dbReference type="Proteomes" id="UP000250443">
    <property type="component" value="Unassembled WGS sequence"/>
</dbReference>
<name>A0A2X2CWF0_PSELU</name>
<evidence type="ECO:0000313" key="4">
    <source>
        <dbReference type="Proteomes" id="UP000250443"/>
    </source>
</evidence>
<dbReference type="Proteomes" id="UP000626180">
    <property type="component" value="Unassembled WGS sequence"/>
</dbReference>
<organism evidence="3 4">
    <name type="scientific">Pseudomonas luteola</name>
    <dbReference type="NCBI Taxonomy" id="47886"/>
    <lineage>
        <taxon>Bacteria</taxon>
        <taxon>Pseudomonadati</taxon>
        <taxon>Pseudomonadota</taxon>
        <taxon>Gammaproteobacteria</taxon>
        <taxon>Pseudomonadales</taxon>
        <taxon>Pseudomonadaceae</taxon>
        <taxon>Pseudomonas</taxon>
    </lineage>
</organism>
<dbReference type="InterPro" id="IPR014553">
    <property type="entry name" value="Aminopept"/>
</dbReference>
<dbReference type="EMBL" id="UAUF01000014">
    <property type="protein sequence ID" value="SPZ13102.1"/>
    <property type="molecule type" value="Genomic_DNA"/>
</dbReference>
<dbReference type="PIRSF" id="PIRSF029285">
    <property type="entry name" value="Aminopept"/>
    <property type="match status" value="1"/>
</dbReference>
<dbReference type="EMBL" id="JADMCD010000008">
    <property type="protein sequence ID" value="MBF8642073.1"/>
    <property type="molecule type" value="Genomic_DNA"/>
</dbReference>
<reference evidence="3 4" key="1">
    <citation type="submission" date="2018-06" db="EMBL/GenBank/DDBJ databases">
        <authorList>
            <consortium name="Pathogen Informatics"/>
            <person name="Doyle S."/>
        </authorList>
    </citation>
    <scope>NUCLEOTIDE SEQUENCE [LARGE SCALE GENOMIC DNA]</scope>
    <source>
        <strain evidence="3 4">NCTC11842</strain>
    </source>
</reference>
<keyword evidence="1" id="KW-0812">Transmembrane</keyword>
<accession>A0A2X2CWF0</accession>
<keyword evidence="1" id="KW-1133">Transmembrane helix</keyword>
<keyword evidence="3" id="KW-0645">Protease</keyword>